<dbReference type="InterPro" id="IPR036241">
    <property type="entry name" value="NSFL1C_SEP_dom_sf"/>
</dbReference>
<evidence type="ECO:0000313" key="12">
    <source>
        <dbReference type="EMBL" id="CAK5282008.1"/>
    </source>
</evidence>
<evidence type="ECO:0000256" key="8">
    <source>
        <dbReference type="RuleBase" id="RU361169"/>
    </source>
</evidence>
<keyword evidence="3" id="KW-0677">Repeat</keyword>
<dbReference type="GO" id="GO:0071555">
    <property type="term" value="P:cell wall organization"/>
    <property type="evidence" value="ECO:0007669"/>
    <property type="project" value="UniProtKB-KW"/>
</dbReference>
<dbReference type="InterPro" id="IPR050434">
    <property type="entry name" value="Glycosyl_hydrlase_28"/>
</dbReference>
<evidence type="ECO:0000256" key="7">
    <source>
        <dbReference type="PROSITE-ProRule" id="PRU10052"/>
    </source>
</evidence>
<dbReference type="Gene3D" id="2.160.20.10">
    <property type="entry name" value="Single-stranded right-handed beta-helix, Pectin lyase-like"/>
    <property type="match status" value="1"/>
</dbReference>
<dbReference type="InterPro" id="IPR012989">
    <property type="entry name" value="SEP_domain"/>
</dbReference>
<dbReference type="Pfam" id="PF00295">
    <property type="entry name" value="Glyco_hydro_28"/>
    <property type="match status" value="1"/>
</dbReference>
<reference evidence="12" key="1">
    <citation type="submission" date="2023-11" db="EMBL/GenBank/DDBJ databases">
        <authorList>
            <person name="De Vega J J."/>
            <person name="De Vega J J."/>
        </authorList>
    </citation>
    <scope>NUCLEOTIDE SEQUENCE</scope>
</reference>
<evidence type="ECO:0000256" key="3">
    <source>
        <dbReference type="ARBA" id="ARBA00022737"/>
    </source>
</evidence>
<feature type="signal peptide" evidence="10">
    <location>
        <begin position="1"/>
        <end position="19"/>
    </location>
</feature>
<feature type="region of interest" description="Disordered" evidence="9">
    <location>
        <begin position="465"/>
        <end position="499"/>
    </location>
</feature>
<name>A0AAD2Q6L1_9AGAR</name>
<protein>
    <recommendedName>
        <fullName evidence="11">SEP domain-containing protein</fullName>
    </recommendedName>
</protein>
<keyword evidence="6" id="KW-0961">Cell wall biogenesis/degradation</keyword>
<accession>A0AAD2Q6L1</accession>
<dbReference type="PANTHER" id="PTHR31884">
    <property type="entry name" value="POLYGALACTURONASE"/>
    <property type="match status" value="1"/>
</dbReference>
<dbReference type="GO" id="GO:0005576">
    <property type="term" value="C:extracellular region"/>
    <property type="evidence" value="ECO:0007669"/>
    <property type="project" value="TreeGrafter"/>
</dbReference>
<dbReference type="PROSITE" id="PS51399">
    <property type="entry name" value="SEP"/>
    <property type="match status" value="1"/>
</dbReference>
<sequence length="499" mass="52984">MPAITTFLRLSALVGAALALPSDVKRTTCTVNSVASSTQLSGARTSSSRASRCLRVTRSRSLYASLWSLISTRILSADARLYQAAQGATVTLAGDVVFAKTTTAGPLLTFNTPAINFNGGNHTIDGNETRRSQFARARFKGYGTFEQFTVLNSPAQAISVGTTGGQTNISQVIVDNSLGDSKGGHNTDGFDVSANDVTISSSTVKNQDDCLALNAGSNIVFEDNTCANGHGISIGSIATGKSVTNFQALRNTVTNSFNTLTGITSYGVLITQSYPANNGTPGYRWTDLRRPLHRLADDGVWNQQRIRAGRRLRCLHGTWDFSGLQILSAGKGHTLALDRATGPIRKGEAVQMSVIRNQMAKPHGERGEGAQRLQSHDFASDSAGGSASRVSGELARLEPGSLVPSDSEKPALRTLTFWRTGFTVGDAGSLMRYDEPANASLLAAINAGKAPPALFDVRPGQPLEVRVSDRTRKNTSSGQVTEHNSGLRHRKPGAEMDAS</sequence>
<evidence type="ECO:0000256" key="6">
    <source>
        <dbReference type="ARBA" id="ARBA00023316"/>
    </source>
</evidence>
<comment type="similarity">
    <text evidence="1 8">Belongs to the glycosyl hydrolase 28 family.</text>
</comment>
<dbReference type="SUPFAM" id="SSF51126">
    <property type="entry name" value="Pectin lyase-like"/>
    <property type="match status" value="1"/>
</dbReference>
<organism evidence="12 13">
    <name type="scientific">Mycena citricolor</name>
    <dbReference type="NCBI Taxonomy" id="2018698"/>
    <lineage>
        <taxon>Eukaryota</taxon>
        <taxon>Fungi</taxon>
        <taxon>Dikarya</taxon>
        <taxon>Basidiomycota</taxon>
        <taxon>Agaricomycotina</taxon>
        <taxon>Agaricomycetes</taxon>
        <taxon>Agaricomycetidae</taxon>
        <taxon>Agaricales</taxon>
        <taxon>Marasmiineae</taxon>
        <taxon>Mycenaceae</taxon>
        <taxon>Mycena</taxon>
    </lineage>
</organism>
<comment type="caution">
    <text evidence="12">The sequence shown here is derived from an EMBL/GenBank/DDBJ whole genome shotgun (WGS) entry which is preliminary data.</text>
</comment>
<dbReference type="InterPro" id="IPR012334">
    <property type="entry name" value="Pectin_lyas_fold"/>
</dbReference>
<dbReference type="Gene3D" id="3.30.420.210">
    <property type="entry name" value="SEP domain"/>
    <property type="match status" value="1"/>
</dbReference>
<evidence type="ECO:0000313" key="13">
    <source>
        <dbReference type="Proteomes" id="UP001295794"/>
    </source>
</evidence>
<gene>
    <name evidence="12" type="ORF">MYCIT1_LOCUS33427</name>
</gene>
<feature type="active site" evidence="7">
    <location>
        <position position="230"/>
    </location>
</feature>
<keyword evidence="2 10" id="KW-0732">Signal</keyword>
<feature type="domain" description="SEP" evidence="11">
    <location>
        <begin position="410"/>
        <end position="476"/>
    </location>
</feature>
<dbReference type="AlphaFoldDB" id="A0AAD2Q6L1"/>
<feature type="compositionally biased region" description="Polar residues" evidence="9">
    <location>
        <begin position="474"/>
        <end position="484"/>
    </location>
</feature>
<evidence type="ECO:0000256" key="4">
    <source>
        <dbReference type="ARBA" id="ARBA00022801"/>
    </source>
</evidence>
<dbReference type="Proteomes" id="UP001295794">
    <property type="component" value="Unassembled WGS sequence"/>
</dbReference>
<dbReference type="InterPro" id="IPR011050">
    <property type="entry name" value="Pectin_lyase_fold/virulence"/>
</dbReference>
<evidence type="ECO:0000256" key="10">
    <source>
        <dbReference type="SAM" id="SignalP"/>
    </source>
</evidence>
<evidence type="ECO:0000256" key="9">
    <source>
        <dbReference type="SAM" id="MobiDB-lite"/>
    </source>
</evidence>
<dbReference type="GO" id="GO:0045490">
    <property type="term" value="P:pectin catabolic process"/>
    <property type="evidence" value="ECO:0007669"/>
    <property type="project" value="TreeGrafter"/>
</dbReference>
<dbReference type="PROSITE" id="PS00502">
    <property type="entry name" value="POLYGALACTURONASE"/>
    <property type="match status" value="1"/>
</dbReference>
<dbReference type="SMART" id="SM00553">
    <property type="entry name" value="SEP"/>
    <property type="match status" value="1"/>
</dbReference>
<evidence type="ECO:0000256" key="2">
    <source>
        <dbReference type="ARBA" id="ARBA00022729"/>
    </source>
</evidence>
<evidence type="ECO:0000256" key="1">
    <source>
        <dbReference type="ARBA" id="ARBA00008834"/>
    </source>
</evidence>
<feature type="chain" id="PRO_5042085163" description="SEP domain-containing protein" evidence="10">
    <location>
        <begin position="20"/>
        <end position="499"/>
    </location>
</feature>
<dbReference type="EMBL" id="CAVNYO010000444">
    <property type="protein sequence ID" value="CAK5282008.1"/>
    <property type="molecule type" value="Genomic_DNA"/>
</dbReference>
<evidence type="ECO:0000256" key="5">
    <source>
        <dbReference type="ARBA" id="ARBA00023295"/>
    </source>
</evidence>
<dbReference type="SUPFAM" id="SSF102848">
    <property type="entry name" value="NSFL1 (p97 ATPase) cofactor p47, SEP domain"/>
    <property type="match status" value="1"/>
</dbReference>
<keyword evidence="13" id="KW-1185">Reference proteome</keyword>
<dbReference type="Pfam" id="PF08059">
    <property type="entry name" value="SEP"/>
    <property type="match status" value="1"/>
</dbReference>
<keyword evidence="4 8" id="KW-0378">Hydrolase</keyword>
<dbReference type="PANTHER" id="PTHR31884:SF1">
    <property type="entry name" value="POLYGALACTURONASE"/>
    <property type="match status" value="1"/>
</dbReference>
<keyword evidence="5 8" id="KW-0326">Glycosidase</keyword>
<dbReference type="InterPro" id="IPR000743">
    <property type="entry name" value="Glyco_hydro_28"/>
</dbReference>
<evidence type="ECO:0000259" key="11">
    <source>
        <dbReference type="PROSITE" id="PS51399"/>
    </source>
</evidence>
<dbReference type="GO" id="GO:0004650">
    <property type="term" value="F:polygalacturonase activity"/>
    <property type="evidence" value="ECO:0007669"/>
    <property type="project" value="InterPro"/>
</dbReference>
<proteinExistence type="inferred from homology"/>